<evidence type="ECO:0000256" key="7">
    <source>
        <dbReference type="SAM" id="Phobius"/>
    </source>
</evidence>
<dbReference type="AlphaFoldDB" id="A0A3M8CFA6"/>
<feature type="transmembrane region" description="Helical" evidence="7">
    <location>
        <begin position="383"/>
        <end position="402"/>
    </location>
</feature>
<accession>A0A3M8CFA6</accession>
<feature type="transmembrane region" description="Helical" evidence="7">
    <location>
        <begin position="317"/>
        <end position="341"/>
    </location>
</feature>
<feature type="transmembrane region" description="Helical" evidence="7">
    <location>
        <begin position="353"/>
        <end position="377"/>
    </location>
</feature>
<evidence type="ECO:0000256" key="6">
    <source>
        <dbReference type="ARBA" id="ARBA00023136"/>
    </source>
</evidence>
<organism evidence="8 9">
    <name type="scientific">Brevibacillus invocatus</name>
    <dbReference type="NCBI Taxonomy" id="173959"/>
    <lineage>
        <taxon>Bacteria</taxon>
        <taxon>Bacillati</taxon>
        <taxon>Bacillota</taxon>
        <taxon>Bacilli</taxon>
        <taxon>Bacillales</taxon>
        <taxon>Paenibacillaceae</taxon>
        <taxon>Brevibacillus</taxon>
    </lineage>
</organism>
<evidence type="ECO:0000256" key="3">
    <source>
        <dbReference type="ARBA" id="ARBA00022475"/>
    </source>
</evidence>
<dbReference type="InterPro" id="IPR036259">
    <property type="entry name" value="MFS_trans_sf"/>
</dbReference>
<gene>
    <name evidence="8" type="ORF">EDM52_11715</name>
</gene>
<keyword evidence="9" id="KW-1185">Reference proteome</keyword>
<comment type="subcellular location">
    <subcellularLocation>
        <location evidence="1">Cell membrane</location>
        <topology evidence="1">Multi-pass membrane protein</topology>
    </subcellularLocation>
</comment>
<feature type="transmembrane region" description="Helical" evidence="7">
    <location>
        <begin position="51"/>
        <end position="70"/>
    </location>
</feature>
<evidence type="ECO:0000256" key="4">
    <source>
        <dbReference type="ARBA" id="ARBA00022692"/>
    </source>
</evidence>
<dbReference type="Gene3D" id="1.20.1250.20">
    <property type="entry name" value="MFS general substrate transporter like domains"/>
    <property type="match status" value="1"/>
</dbReference>
<dbReference type="OrthoDB" id="9775268at2"/>
<dbReference type="SUPFAM" id="SSF103473">
    <property type="entry name" value="MFS general substrate transporter"/>
    <property type="match status" value="1"/>
</dbReference>
<feature type="transmembrane region" description="Helical" evidence="7">
    <location>
        <begin position="262"/>
        <end position="284"/>
    </location>
</feature>
<dbReference type="CDD" id="cd06173">
    <property type="entry name" value="MFS_MefA_like"/>
    <property type="match status" value="1"/>
</dbReference>
<keyword evidence="5 7" id="KW-1133">Transmembrane helix</keyword>
<evidence type="ECO:0000313" key="9">
    <source>
        <dbReference type="Proteomes" id="UP000282028"/>
    </source>
</evidence>
<protein>
    <submittedName>
        <fullName evidence="8">MFS transporter</fullName>
    </submittedName>
</protein>
<evidence type="ECO:0000256" key="1">
    <source>
        <dbReference type="ARBA" id="ARBA00004651"/>
    </source>
</evidence>
<dbReference type="GO" id="GO:0022857">
    <property type="term" value="F:transmembrane transporter activity"/>
    <property type="evidence" value="ECO:0007669"/>
    <property type="project" value="InterPro"/>
</dbReference>
<dbReference type="PANTHER" id="PTHR43266">
    <property type="entry name" value="MACROLIDE-EFFLUX PROTEIN"/>
    <property type="match status" value="1"/>
</dbReference>
<reference evidence="8 9" key="1">
    <citation type="submission" date="2018-10" db="EMBL/GenBank/DDBJ databases">
        <title>Phylogenomics of Brevibacillus.</title>
        <authorList>
            <person name="Dunlap C."/>
        </authorList>
    </citation>
    <scope>NUCLEOTIDE SEQUENCE [LARGE SCALE GENOMIC DNA]</scope>
    <source>
        <strain evidence="8 9">JCM 12215</strain>
    </source>
</reference>
<feature type="transmembrane region" description="Helical" evidence="7">
    <location>
        <begin position="291"/>
        <end position="311"/>
    </location>
</feature>
<dbReference type="InterPro" id="IPR011701">
    <property type="entry name" value="MFS"/>
</dbReference>
<proteinExistence type="predicted"/>
<evidence type="ECO:0000313" key="8">
    <source>
        <dbReference type="EMBL" id="RNB74416.1"/>
    </source>
</evidence>
<keyword evidence="4 7" id="KW-0812">Transmembrane</keyword>
<sequence length="420" mass="45904">MNVEASLWKNRSFLLLWSAQMTANIGDQFYGFALLWYLLQATKSGTALSLLVIPEMVAGLLFLLVGGVLADRYSPHLLMVGSDMARIVVAISVGFMAAMGIEQFSYFLLAQFLLGIFSSLFQPARTVALKAVVPLEQLSRANAILDTTFRTIRILAPMTIGLLAATVPLSTLFFVNAGSNMVSVFFLYAIKGSLQPSRSSFSGIKMTPAQYVRDIGTGIGELKRNHLLLLILLFSNIGFIVWMICWNVGFPFLAEGMAQGDGSILALLIGCYGIGNLLGSLYMAQAVYTRHMFVVILGWSFQAVGFLLLTLGTEIHWLAYFAAAIAGIGGPLNGIPSLTAIQTKASDNNMGKIFSINMLMFTFFSMVSSILGAVWLGKWPVEQLFLGSGLFLAVTCIVGFILERKMNRKQEQYSPQPHSF</sequence>
<feature type="transmembrane region" description="Helical" evidence="7">
    <location>
        <begin position="143"/>
        <end position="165"/>
    </location>
</feature>
<keyword evidence="3" id="KW-1003">Cell membrane</keyword>
<dbReference type="EMBL" id="RHHR01000015">
    <property type="protein sequence ID" value="RNB74416.1"/>
    <property type="molecule type" value="Genomic_DNA"/>
</dbReference>
<keyword evidence="6 7" id="KW-0472">Membrane</keyword>
<evidence type="ECO:0000256" key="2">
    <source>
        <dbReference type="ARBA" id="ARBA00022448"/>
    </source>
</evidence>
<name>A0A3M8CFA6_9BACL</name>
<feature type="transmembrane region" description="Helical" evidence="7">
    <location>
        <begin position="227"/>
        <end position="250"/>
    </location>
</feature>
<feature type="transmembrane region" description="Helical" evidence="7">
    <location>
        <begin position="12"/>
        <end position="39"/>
    </location>
</feature>
<comment type="caution">
    <text evidence="8">The sequence shown here is derived from an EMBL/GenBank/DDBJ whole genome shotgun (WGS) entry which is preliminary data.</text>
</comment>
<dbReference type="GO" id="GO:0005886">
    <property type="term" value="C:plasma membrane"/>
    <property type="evidence" value="ECO:0007669"/>
    <property type="project" value="UniProtKB-SubCell"/>
</dbReference>
<dbReference type="PANTHER" id="PTHR43266:SF2">
    <property type="entry name" value="MAJOR FACILITATOR SUPERFAMILY (MFS) PROFILE DOMAIN-CONTAINING PROTEIN"/>
    <property type="match status" value="1"/>
</dbReference>
<keyword evidence="2" id="KW-0813">Transport</keyword>
<dbReference type="Pfam" id="PF07690">
    <property type="entry name" value="MFS_1"/>
    <property type="match status" value="1"/>
</dbReference>
<dbReference type="Proteomes" id="UP000282028">
    <property type="component" value="Unassembled WGS sequence"/>
</dbReference>
<evidence type="ECO:0000256" key="5">
    <source>
        <dbReference type="ARBA" id="ARBA00022989"/>
    </source>
</evidence>